<evidence type="ECO:0000313" key="6">
    <source>
        <dbReference type="EMBL" id="TWU10858.1"/>
    </source>
</evidence>
<dbReference type="InterPro" id="IPR009056">
    <property type="entry name" value="Cyt_c-like_dom"/>
</dbReference>
<evidence type="ECO:0000259" key="5">
    <source>
        <dbReference type="PROSITE" id="PS51007"/>
    </source>
</evidence>
<dbReference type="Pfam" id="PF13442">
    <property type="entry name" value="Cytochrome_CBB3"/>
    <property type="match status" value="2"/>
</dbReference>
<dbReference type="AlphaFoldDB" id="A0A5C6BFM3"/>
<comment type="caution">
    <text evidence="6">The sequence shown here is derived from an EMBL/GenBank/DDBJ whole genome shotgun (WGS) entry which is preliminary data.</text>
</comment>
<name>A0A5C6BFM3_9BACT</name>
<reference evidence="6 7" key="1">
    <citation type="journal article" date="2020" name="Antonie Van Leeuwenhoek">
        <title>Rhodopirellula heiligendammensis sp. nov., Rhodopirellula pilleata sp. nov., and Rhodopirellula solitaria sp. nov. isolated from natural or artificial marine surfaces in Northern Germany and California, USA, and emended description of the genus Rhodopirellula.</title>
        <authorList>
            <person name="Kallscheuer N."/>
            <person name="Wiegand S."/>
            <person name="Jogler M."/>
            <person name="Boedeker C."/>
            <person name="Peeters S.H."/>
            <person name="Rast P."/>
            <person name="Heuer A."/>
            <person name="Jetten M.S.M."/>
            <person name="Rohde M."/>
            <person name="Jogler C."/>
        </authorList>
    </citation>
    <scope>NUCLEOTIDE SEQUENCE [LARGE SCALE GENOMIC DNA]</scope>
    <source>
        <strain evidence="6 7">Poly21</strain>
    </source>
</reference>
<dbReference type="Proteomes" id="UP000319908">
    <property type="component" value="Unassembled WGS sequence"/>
</dbReference>
<evidence type="ECO:0000256" key="4">
    <source>
        <dbReference type="PROSITE-ProRule" id="PRU00433"/>
    </source>
</evidence>
<organism evidence="6 7">
    <name type="scientific">Allorhodopirellula heiligendammensis</name>
    <dbReference type="NCBI Taxonomy" id="2714739"/>
    <lineage>
        <taxon>Bacteria</taxon>
        <taxon>Pseudomonadati</taxon>
        <taxon>Planctomycetota</taxon>
        <taxon>Planctomycetia</taxon>
        <taxon>Pirellulales</taxon>
        <taxon>Pirellulaceae</taxon>
        <taxon>Allorhodopirellula</taxon>
    </lineage>
</organism>
<accession>A0A5C6BFM3</accession>
<protein>
    <submittedName>
        <fullName evidence="6">Cytochrome c</fullName>
    </submittedName>
</protein>
<evidence type="ECO:0000256" key="3">
    <source>
        <dbReference type="ARBA" id="ARBA00023004"/>
    </source>
</evidence>
<sequence length="236" mass="25299">MKWSDISFLIVLAVVTGCGKPNPADRYVRPDQISNFETLFGQNCAGCHGASGQFGPAPPLNDPLFQAIISDEQLTHLAVAGREGTMMPAFDKAQGGTLTDKQIEILVQGIRARWAGPPPRLAEKLPAYQVDVDDPAGIRQGSVATGADLFATVCARCHGDEGHGGDAGSISGRVFGQLISDQLLRRIIITGRADLEMPNFIDSGMESELGRPLTAPEIIDIATYLRAIQQENDENE</sequence>
<dbReference type="GO" id="GO:0046872">
    <property type="term" value="F:metal ion binding"/>
    <property type="evidence" value="ECO:0007669"/>
    <property type="project" value="UniProtKB-KW"/>
</dbReference>
<dbReference type="EMBL" id="SJPU01000003">
    <property type="protein sequence ID" value="TWU10858.1"/>
    <property type="molecule type" value="Genomic_DNA"/>
</dbReference>
<feature type="domain" description="Cytochrome c" evidence="5">
    <location>
        <begin position="141"/>
        <end position="229"/>
    </location>
</feature>
<dbReference type="InterPro" id="IPR051459">
    <property type="entry name" value="Cytochrome_c-type_DH"/>
</dbReference>
<feature type="domain" description="Cytochrome c" evidence="5">
    <location>
        <begin position="31"/>
        <end position="114"/>
    </location>
</feature>
<keyword evidence="3 4" id="KW-0408">Iron</keyword>
<gene>
    <name evidence="6" type="ORF">Poly21_47640</name>
</gene>
<keyword evidence="1 4" id="KW-0349">Heme</keyword>
<dbReference type="Gene3D" id="1.10.760.10">
    <property type="entry name" value="Cytochrome c-like domain"/>
    <property type="match status" value="2"/>
</dbReference>
<dbReference type="PROSITE" id="PS51257">
    <property type="entry name" value="PROKAR_LIPOPROTEIN"/>
    <property type="match status" value="1"/>
</dbReference>
<proteinExistence type="predicted"/>
<dbReference type="GO" id="GO:0009055">
    <property type="term" value="F:electron transfer activity"/>
    <property type="evidence" value="ECO:0007669"/>
    <property type="project" value="InterPro"/>
</dbReference>
<dbReference type="InterPro" id="IPR036909">
    <property type="entry name" value="Cyt_c-like_dom_sf"/>
</dbReference>
<dbReference type="OrthoDB" id="9808312at2"/>
<evidence type="ECO:0000256" key="2">
    <source>
        <dbReference type="ARBA" id="ARBA00022723"/>
    </source>
</evidence>
<dbReference type="PANTHER" id="PTHR35008">
    <property type="entry name" value="BLL4482 PROTEIN-RELATED"/>
    <property type="match status" value="1"/>
</dbReference>
<keyword evidence="2 4" id="KW-0479">Metal-binding</keyword>
<dbReference type="PANTHER" id="PTHR35008:SF4">
    <property type="entry name" value="BLL4482 PROTEIN"/>
    <property type="match status" value="1"/>
</dbReference>
<dbReference type="SUPFAM" id="SSF46626">
    <property type="entry name" value="Cytochrome c"/>
    <property type="match status" value="2"/>
</dbReference>
<dbReference type="PROSITE" id="PS51007">
    <property type="entry name" value="CYTC"/>
    <property type="match status" value="2"/>
</dbReference>
<dbReference type="GO" id="GO:0020037">
    <property type="term" value="F:heme binding"/>
    <property type="evidence" value="ECO:0007669"/>
    <property type="project" value="InterPro"/>
</dbReference>
<evidence type="ECO:0000256" key="1">
    <source>
        <dbReference type="ARBA" id="ARBA00022617"/>
    </source>
</evidence>
<dbReference type="RefSeq" id="WP_146409229.1">
    <property type="nucleotide sequence ID" value="NZ_SJPU01000003.1"/>
</dbReference>
<evidence type="ECO:0000313" key="7">
    <source>
        <dbReference type="Proteomes" id="UP000319908"/>
    </source>
</evidence>
<keyword evidence="7" id="KW-1185">Reference proteome</keyword>